<dbReference type="Pfam" id="PF03737">
    <property type="entry name" value="RraA-like"/>
    <property type="match status" value="1"/>
</dbReference>
<feature type="non-terminal residue" evidence="1">
    <location>
        <position position="137"/>
    </location>
</feature>
<evidence type="ECO:0000313" key="1">
    <source>
        <dbReference type="EMBL" id="GAI85660.1"/>
    </source>
</evidence>
<protein>
    <submittedName>
        <fullName evidence="1">Uncharacterized protein</fullName>
    </submittedName>
</protein>
<sequence>MKYLKYNEKLKRCYSAVIMDVMDQMNVRVKCMDPSIRPLIPSMKTWGEAVTAYFETVTEVPEKPFQMEMEMIDDLKEGQVIVSQCNSSGLSAAWGGLLSNAAIGRKAAGVITDGGARDYDEVVQLNFPTFCRGLTPY</sequence>
<proteinExistence type="predicted"/>
<dbReference type="CDD" id="cd16841">
    <property type="entry name" value="RraA_family"/>
    <property type="match status" value="1"/>
</dbReference>
<dbReference type="GO" id="GO:0047443">
    <property type="term" value="F:4-hydroxy-4-methyl-2-oxoglutarate aldolase activity"/>
    <property type="evidence" value="ECO:0007669"/>
    <property type="project" value="TreeGrafter"/>
</dbReference>
<dbReference type="Gene3D" id="3.50.30.40">
    <property type="entry name" value="Ribonuclease E inhibitor RraA/RraA-like"/>
    <property type="match status" value="1"/>
</dbReference>
<organism evidence="1">
    <name type="scientific">marine sediment metagenome</name>
    <dbReference type="NCBI Taxonomy" id="412755"/>
    <lineage>
        <taxon>unclassified sequences</taxon>
        <taxon>metagenomes</taxon>
        <taxon>ecological metagenomes</taxon>
    </lineage>
</organism>
<dbReference type="PANTHER" id="PTHR33254:SF4">
    <property type="entry name" value="4-HYDROXY-4-METHYL-2-OXOGLUTARATE ALDOLASE 3-RELATED"/>
    <property type="match status" value="1"/>
</dbReference>
<dbReference type="PANTHER" id="PTHR33254">
    <property type="entry name" value="4-HYDROXY-4-METHYL-2-OXOGLUTARATE ALDOLASE 3-RELATED"/>
    <property type="match status" value="1"/>
</dbReference>
<gene>
    <name evidence="1" type="ORF">S12H4_12644</name>
</gene>
<name>X1TDJ6_9ZZZZ</name>
<dbReference type="EMBL" id="BARW01006044">
    <property type="protein sequence ID" value="GAI85660.1"/>
    <property type="molecule type" value="Genomic_DNA"/>
</dbReference>
<dbReference type="InterPro" id="IPR005493">
    <property type="entry name" value="RraA/RraA-like"/>
</dbReference>
<comment type="caution">
    <text evidence="1">The sequence shown here is derived from an EMBL/GenBank/DDBJ whole genome shotgun (WGS) entry which is preliminary data.</text>
</comment>
<dbReference type="SUPFAM" id="SSF89562">
    <property type="entry name" value="RraA-like"/>
    <property type="match status" value="1"/>
</dbReference>
<reference evidence="1" key="1">
    <citation type="journal article" date="2014" name="Front. Microbiol.">
        <title>High frequency of phylogenetically diverse reductive dehalogenase-homologous genes in deep subseafloor sedimentary metagenomes.</title>
        <authorList>
            <person name="Kawai M."/>
            <person name="Futagami T."/>
            <person name="Toyoda A."/>
            <person name="Takaki Y."/>
            <person name="Nishi S."/>
            <person name="Hori S."/>
            <person name="Arai W."/>
            <person name="Tsubouchi T."/>
            <person name="Morono Y."/>
            <person name="Uchiyama I."/>
            <person name="Ito T."/>
            <person name="Fujiyama A."/>
            <person name="Inagaki F."/>
            <person name="Takami H."/>
        </authorList>
    </citation>
    <scope>NUCLEOTIDE SEQUENCE</scope>
    <source>
        <strain evidence="1">Expedition CK06-06</strain>
    </source>
</reference>
<dbReference type="InterPro" id="IPR036704">
    <property type="entry name" value="RraA/RraA-like_sf"/>
</dbReference>
<dbReference type="GO" id="GO:0008948">
    <property type="term" value="F:oxaloacetate decarboxylase activity"/>
    <property type="evidence" value="ECO:0007669"/>
    <property type="project" value="TreeGrafter"/>
</dbReference>
<accession>X1TDJ6</accession>
<dbReference type="AlphaFoldDB" id="X1TDJ6"/>